<gene>
    <name evidence="2" type="ORF">Tco_0822230</name>
</gene>
<feature type="region of interest" description="Disordered" evidence="1">
    <location>
        <begin position="244"/>
        <end position="289"/>
    </location>
</feature>
<evidence type="ECO:0000313" key="2">
    <source>
        <dbReference type="EMBL" id="GJT01061.1"/>
    </source>
</evidence>
<evidence type="ECO:0000313" key="3">
    <source>
        <dbReference type="Proteomes" id="UP001151760"/>
    </source>
</evidence>
<reference evidence="2" key="2">
    <citation type="submission" date="2022-01" db="EMBL/GenBank/DDBJ databases">
        <authorList>
            <person name="Yamashiro T."/>
            <person name="Shiraishi A."/>
            <person name="Satake H."/>
            <person name="Nakayama K."/>
        </authorList>
    </citation>
    <scope>NUCLEOTIDE SEQUENCE</scope>
</reference>
<dbReference type="EMBL" id="BQNB010012242">
    <property type="protein sequence ID" value="GJT01061.1"/>
    <property type="molecule type" value="Genomic_DNA"/>
</dbReference>
<feature type="compositionally biased region" description="Low complexity" evidence="1">
    <location>
        <begin position="246"/>
        <end position="263"/>
    </location>
</feature>
<keyword evidence="3" id="KW-1185">Reference proteome</keyword>
<accession>A0ABQ5AFJ4</accession>
<comment type="caution">
    <text evidence="2">The sequence shown here is derived from an EMBL/GenBank/DDBJ whole genome shotgun (WGS) entry which is preliminary data.</text>
</comment>
<reference evidence="2" key="1">
    <citation type="journal article" date="2022" name="Int. J. Mol. Sci.">
        <title>Draft Genome of Tanacetum Coccineum: Genomic Comparison of Closely Related Tanacetum-Family Plants.</title>
        <authorList>
            <person name="Yamashiro T."/>
            <person name="Shiraishi A."/>
            <person name="Nakayama K."/>
            <person name="Satake H."/>
        </authorList>
    </citation>
    <scope>NUCLEOTIDE SEQUENCE</scope>
</reference>
<protein>
    <submittedName>
        <fullName evidence="2">Uncharacterized protein</fullName>
    </submittedName>
</protein>
<proteinExistence type="predicted"/>
<sequence length="289" mass="32187">MEIIADSRNSPHQGEFVIHPGSVAARIKDRNCRTRGGSSKPHVRRLPDVLELQDANACHLKIFAITPPAWKGHLENQLDLELLDLHDRCYEKEKARDQECEELRVKCETTMNEFDKNPTVIILRENIASLPGEIKVASLEVKKVRLEAVKASLCQELENAKLDRVEVVSKAFEEVANMKEPFDLTKVKGYRPSYKQELTMTGNKFATATFPYLADVVTDPYASVETLLSKKPRVLQRLVLTRTHVPASSAPSRKATSSSAPTSQPLSPPLQVTPAAASVTKPQYPPPTQ</sequence>
<name>A0ABQ5AFJ4_9ASTR</name>
<dbReference type="Proteomes" id="UP001151760">
    <property type="component" value="Unassembled WGS sequence"/>
</dbReference>
<evidence type="ECO:0000256" key="1">
    <source>
        <dbReference type="SAM" id="MobiDB-lite"/>
    </source>
</evidence>
<organism evidence="2 3">
    <name type="scientific">Tanacetum coccineum</name>
    <dbReference type="NCBI Taxonomy" id="301880"/>
    <lineage>
        <taxon>Eukaryota</taxon>
        <taxon>Viridiplantae</taxon>
        <taxon>Streptophyta</taxon>
        <taxon>Embryophyta</taxon>
        <taxon>Tracheophyta</taxon>
        <taxon>Spermatophyta</taxon>
        <taxon>Magnoliopsida</taxon>
        <taxon>eudicotyledons</taxon>
        <taxon>Gunneridae</taxon>
        <taxon>Pentapetalae</taxon>
        <taxon>asterids</taxon>
        <taxon>campanulids</taxon>
        <taxon>Asterales</taxon>
        <taxon>Asteraceae</taxon>
        <taxon>Asteroideae</taxon>
        <taxon>Anthemideae</taxon>
        <taxon>Anthemidinae</taxon>
        <taxon>Tanacetum</taxon>
    </lineage>
</organism>